<dbReference type="GO" id="GO:0045505">
    <property type="term" value="F:dynein intermediate chain binding"/>
    <property type="evidence" value="ECO:0007669"/>
    <property type="project" value="UniProtKB-UniRule"/>
</dbReference>
<evidence type="ECO:0000256" key="1">
    <source>
        <dbReference type="ARBA" id="ARBA00004245"/>
    </source>
</evidence>
<dbReference type="EMBL" id="HBEZ01023966">
    <property type="protein sequence ID" value="CAD8635568.1"/>
    <property type="molecule type" value="Transcribed_RNA"/>
</dbReference>
<keyword evidence="4 10" id="KW-0963">Cytoplasm</keyword>
<keyword evidence="7 10" id="KW-0505">Motor protein</keyword>
<comment type="similarity">
    <text evidence="2 10">Belongs to the GAMAD family.</text>
</comment>
<dbReference type="GO" id="GO:0005737">
    <property type="term" value="C:cytoplasm"/>
    <property type="evidence" value="ECO:0007669"/>
    <property type="project" value="UniProtKB-UniRule"/>
</dbReference>
<evidence type="ECO:0000259" key="11">
    <source>
        <dbReference type="SMART" id="SM00960"/>
    </source>
</evidence>
<dbReference type="GO" id="GO:0005874">
    <property type="term" value="C:microtubule"/>
    <property type="evidence" value="ECO:0007669"/>
    <property type="project" value="UniProtKB-UniRule"/>
</dbReference>
<organism evidence="12">
    <name type="scientific">Cryptomonas curvata</name>
    <dbReference type="NCBI Taxonomy" id="233186"/>
    <lineage>
        <taxon>Eukaryota</taxon>
        <taxon>Cryptophyceae</taxon>
        <taxon>Cryptomonadales</taxon>
        <taxon>Cryptomonadaceae</taxon>
        <taxon>Cryptomonas</taxon>
    </lineage>
</organism>
<evidence type="ECO:0000256" key="7">
    <source>
        <dbReference type="ARBA" id="ARBA00023175"/>
    </source>
</evidence>
<evidence type="ECO:0000256" key="3">
    <source>
        <dbReference type="ARBA" id="ARBA00022448"/>
    </source>
</evidence>
<dbReference type="PIRSF" id="PIRSF009998">
    <property type="entry name" value="DLC7"/>
    <property type="match status" value="1"/>
</dbReference>
<dbReference type="FunFam" id="3.30.450.30:FF:000009">
    <property type="entry name" value="Dynein light chain roadblock"/>
    <property type="match status" value="1"/>
</dbReference>
<feature type="domain" description="Roadblock/LAMTOR2" evidence="11">
    <location>
        <begin position="6"/>
        <end position="94"/>
    </location>
</feature>
<dbReference type="InterPro" id="IPR004942">
    <property type="entry name" value="Roadblock/LAMTOR2_dom"/>
</dbReference>
<gene>
    <name evidence="12" type="ORF">CCUR1050_LOCUS13249</name>
</gene>
<dbReference type="GO" id="GO:0007018">
    <property type="term" value="P:microtubule-based movement"/>
    <property type="evidence" value="ECO:0007669"/>
    <property type="project" value="UniProtKB-UniRule"/>
</dbReference>
<evidence type="ECO:0000256" key="6">
    <source>
        <dbReference type="ARBA" id="ARBA00023017"/>
    </source>
</evidence>
<keyword evidence="3 10" id="KW-0813">Transport</keyword>
<comment type="function">
    <text evidence="9">Acts as one of several non-catalytic accessory components of the cytoplasmic dynein 1 complex that are thought to be involved in linking dynein to cargos and to adapter proteins that regulate dynein function. Cytoplasmic dynein 1 acts as a motor for the intracellular retrograde motility of vesicles and organelles along microtubules.</text>
</comment>
<keyword evidence="5 10" id="KW-0493">Microtubule</keyword>
<evidence type="ECO:0000256" key="10">
    <source>
        <dbReference type="PIRNR" id="PIRNR009998"/>
    </source>
</evidence>
<evidence type="ECO:0000256" key="5">
    <source>
        <dbReference type="ARBA" id="ARBA00022701"/>
    </source>
</evidence>
<dbReference type="PANTHER" id="PTHR10779">
    <property type="entry name" value="DYNEIN LIGHT CHAIN ROADBLOCK"/>
    <property type="match status" value="1"/>
</dbReference>
<dbReference type="GO" id="GO:0005868">
    <property type="term" value="C:cytoplasmic dynein complex"/>
    <property type="evidence" value="ECO:0007669"/>
    <property type="project" value="UniProtKB-UniRule"/>
</dbReference>
<evidence type="ECO:0000256" key="4">
    <source>
        <dbReference type="ARBA" id="ARBA00022490"/>
    </source>
</evidence>
<evidence type="ECO:0000256" key="2">
    <source>
        <dbReference type="ARBA" id="ARBA00007191"/>
    </source>
</evidence>
<evidence type="ECO:0000256" key="9">
    <source>
        <dbReference type="ARBA" id="ARBA00025362"/>
    </source>
</evidence>
<dbReference type="SMART" id="SM00960">
    <property type="entry name" value="Robl_LC7"/>
    <property type="match status" value="1"/>
</dbReference>
<dbReference type="AlphaFoldDB" id="A0A7S0MD53"/>
<dbReference type="Gene3D" id="3.30.450.30">
    <property type="entry name" value="Dynein light chain 2a, cytoplasmic"/>
    <property type="match status" value="1"/>
</dbReference>
<name>A0A7S0MD53_9CRYP</name>
<dbReference type="SUPFAM" id="SSF103196">
    <property type="entry name" value="Roadblock/LC7 domain"/>
    <property type="match status" value="1"/>
</dbReference>
<evidence type="ECO:0000256" key="8">
    <source>
        <dbReference type="ARBA" id="ARBA00023212"/>
    </source>
</evidence>
<keyword evidence="8 10" id="KW-0206">Cytoskeleton</keyword>
<protein>
    <recommendedName>
        <fullName evidence="10">Dynein light chain roadblock</fullName>
    </recommendedName>
</protein>
<dbReference type="Pfam" id="PF03259">
    <property type="entry name" value="Robl_LC7"/>
    <property type="match status" value="1"/>
</dbReference>
<accession>A0A7S0MD53</accession>
<evidence type="ECO:0000313" key="12">
    <source>
        <dbReference type="EMBL" id="CAD8635568.1"/>
    </source>
</evidence>
<reference evidence="12" key="1">
    <citation type="submission" date="2021-01" db="EMBL/GenBank/DDBJ databases">
        <authorList>
            <person name="Corre E."/>
            <person name="Pelletier E."/>
            <person name="Niang G."/>
            <person name="Scheremetjew M."/>
            <person name="Finn R."/>
            <person name="Kale V."/>
            <person name="Holt S."/>
            <person name="Cochrane G."/>
            <person name="Meng A."/>
            <person name="Brown T."/>
            <person name="Cohen L."/>
        </authorList>
    </citation>
    <scope>NUCLEOTIDE SEQUENCE</scope>
    <source>
        <strain evidence="12">CCAP979/52</strain>
    </source>
</reference>
<keyword evidence="6 10" id="KW-0243">Dynein</keyword>
<dbReference type="InterPro" id="IPR016561">
    <property type="entry name" value="DYNLRB1/2"/>
</dbReference>
<comment type="subcellular location">
    <subcellularLocation>
        <location evidence="1 10">Cytoplasm</location>
        <location evidence="1 10">Cytoskeleton</location>
    </subcellularLocation>
</comment>
<proteinExistence type="inferred from homology"/>
<sequence>MAQNEVEETLKRLQNHPGVKGVLIVNHDGIPIRTTLEQATTVQYAGLITQLCSKARSAVRELDPHNDLTFLRIRSKKQEIMVAPDKDYLLIIIQDPNDVSSS</sequence>